<dbReference type="InterPro" id="IPR018704">
    <property type="entry name" value="SecYEG/CpoB_TPR"/>
</dbReference>
<gene>
    <name evidence="3" type="ORF">NCTC11421_02202</name>
</gene>
<name>A0A378W091_NEIGO</name>
<feature type="domain" description="Ancillary SecYEG translocon subunit/Cell division coordinator CpoB TPR" evidence="2">
    <location>
        <begin position="1"/>
        <end position="49"/>
    </location>
</feature>
<sequence>MAAATEFDAQRYDVAEGHLKWVLSNQKDSLIQALAAQRLGVVLLQQKNTMPRLPHSTRRLRRTSPPADGN</sequence>
<evidence type="ECO:0000256" key="1">
    <source>
        <dbReference type="SAM" id="MobiDB-lite"/>
    </source>
</evidence>
<reference evidence="3" key="1">
    <citation type="submission" date="2018-06" db="EMBL/GenBank/DDBJ databases">
        <authorList>
            <consortium name="Pathogen Informatics"/>
            <person name="Doyle S."/>
        </authorList>
    </citation>
    <scope>NUCLEOTIDE SEQUENCE [LARGE SCALE GENOMIC DNA]</scope>
    <source>
        <strain evidence="3">NCTC11421</strain>
    </source>
</reference>
<proteinExistence type="predicted"/>
<dbReference type="AlphaFoldDB" id="A0A378W091"/>
<organism evidence="3">
    <name type="scientific">Neisseria gonorrhoeae</name>
    <dbReference type="NCBI Taxonomy" id="485"/>
    <lineage>
        <taxon>Bacteria</taxon>
        <taxon>Pseudomonadati</taxon>
        <taxon>Pseudomonadota</taxon>
        <taxon>Betaproteobacteria</taxon>
        <taxon>Neisseriales</taxon>
        <taxon>Neisseriaceae</taxon>
        <taxon>Neisseria</taxon>
    </lineage>
</organism>
<evidence type="ECO:0000259" key="2">
    <source>
        <dbReference type="Pfam" id="PF09976"/>
    </source>
</evidence>
<evidence type="ECO:0000313" key="3">
    <source>
        <dbReference type="EMBL" id="SUA24206.1"/>
    </source>
</evidence>
<feature type="region of interest" description="Disordered" evidence="1">
    <location>
        <begin position="50"/>
        <end position="70"/>
    </location>
</feature>
<protein>
    <submittedName>
        <fullName evidence="3">Membrane protein</fullName>
    </submittedName>
</protein>
<dbReference type="Pfam" id="PF09976">
    <property type="entry name" value="TPR_21"/>
    <property type="match status" value="1"/>
</dbReference>
<dbReference type="EMBL" id="UGRI01000001">
    <property type="protein sequence ID" value="SUA24206.1"/>
    <property type="molecule type" value="Genomic_DNA"/>
</dbReference>
<accession>A0A378W091</accession>